<dbReference type="RefSeq" id="WP_228424025.1">
    <property type="nucleotide sequence ID" value="NZ_JAJFNJ020000003.1"/>
</dbReference>
<feature type="chain" id="PRO_5042606192" description="Lipoprotein" evidence="2">
    <location>
        <begin position="32"/>
        <end position="266"/>
    </location>
</feature>
<feature type="region of interest" description="Disordered" evidence="1">
    <location>
        <begin position="27"/>
        <end position="56"/>
    </location>
</feature>
<keyword evidence="2" id="KW-0732">Signal</keyword>
<evidence type="ECO:0000256" key="1">
    <source>
        <dbReference type="SAM" id="MobiDB-lite"/>
    </source>
</evidence>
<dbReference type="EMBL" id="JAJFNJ020000003">
    <property type="protein sequence ID" value="MEC3886722.1"/>
    <property type="molecule type" value="Genomic_DNA"/>
</dbReference>
<dbReference type="AlphaFoldDB" id="A0AAJ2X079"/>
<proteinExistence type="predicted"/>
<evidence type="ECO:0000313" key="4">
    <source>
        <dbReference type="Proteomes" id="UP001297361"/>
    </source>
</evidence>
<reference evidence="3" key="1">
    <citation type="submission" date="2021-10" db="EMBL/GenBank/DDBJ databases">
        <authorList>
            <person name="Hussein R."/>
            <person name="Harrison J."/>
            <person name="Studholme D.J."/>
            <person name="Vicente J."/>
            <person name="Grant M."/>
        </authorList>
    </citation>
    <scope>NUCLEOTIDE SEQUENCE</scope>
    <source>
        <strain evidence="3">NCPPB 2970</strain>
    </source>
</reference>
<feature type="signal peptide" evidence="2">
    <location>
        <begin position="1"/>
        <end position="31"/>
    </location>
</feature>
<organism evidence="3 4">
    <name type="scientific">Xanthomonas campestris pv. papavericola</name>
    <dbReference type="NCBI Taxonomy" id="487881"/>
    <lineage>
        <taxon>Bacteria</taxon>
        <taxon>Pseudomonadati</taxon>
        <taxon>Pseudomonadota</taxon>
        <taxon>Gammaproteobacteria</taxon>
        <taxon>Lysobacterales</taxon>
        <taxon>Lysobacteraceae</taxon>
        <taxon>Xanthomonas</taxon>
    </lineage>
</organism>
<gene>
    <name evidence="3" type="ORF">LLE72_002835</name>
</gene>
<feature type="compositionally biased region" description="Low complexity" evidence="1">
    <location>
        <begin position="36"/>
        <end position="56"/>
    </location>
</feature>
<dbReference type="PROSITE" id="PS51257">
    <property type="entry name" value="PROKAR_LIPOPROTEIN"/>
    <property type="match status" value="1"/>
</dbReference>
<comment type="caution">
    <text evidence="3">The sequence shown here is derived from an EMBL/GenBank/DDBJ whole genome shotgun (WGS) entry which is preliminary data.</text>
</comment>
<accession>A0AAJ2X079</accession>
<evidence type="ECO:0000256" key="2">
    <source>
        <dbReference type="SAM" id="SignalP"/>
    </source>
</evidence>
<evidence type="ECO:0000313" key="3">
    <source>
        <dbReference type="EMBL" id="MEC3886722.1"/>
    </source>
</evidence>
<protein>
    <recommendedName>
        <fullName evidence="5">Lipoprotein</fullName>
    </recommendedName>
</protein>
<name>A0AAJ2X079_XANCA</name>
<sequence>MAGSMTKALTRITTLCTLLMLAGCERSPAPAPAPSPSAATPTTPATSAPATPAAATPVEGASLTLGCAEGDDPAQEAGAIAARGGGMVQRVSAHRLQVTTPAGAQVFADTAPFDEPLEGEDYRFCDRRDGYLLLQHRDGGTFAGTLIDARTGTQTPGGLRVVIAPDHSHYLATAQPDGMDGEEWQVLSIDGKQLASTTNALLSDDAAEPGIIATLDAPQWSTAQQLQATATCLSDETQQWQVRLVEQAGRWHWQPRRDCAGAPTEQ</sequence>
<dbReference type="Proteomes" id="UP001297361">
    <property type="component" value="Unassembled WGS sequence"/>
</dbReference>
<reference evidence="3" key="2">
    <citation type="submission" date="2024-01" db="EMBL/GenBank/DDBJ databases">
        <title>Long-read genome sequencing of X. campestris pv. papavericola.</title>
        <authorList>
            <person name="Hussain R.M.F."/>
            <person name="Greer S."/>
            <person name="Harrison J."/>
            <person name="Grant M."/>
            <person name="Vicente J."/>
            <person name="Studholme D.J."/>
        </authorList>
    </citation>
    <scope>NUCLEOTIDE SEQUENCE</scope>
    <source>
        <strain evidence="3">NCPPB 2970</strain>
    </source>
</reference>
<evidence type="ECO:0008006" key="5">
    <source>
        <dbReference type="Google" id="ProtNLM"/>
    </source>
</evidence>